<dbReference type="GeneID" id="23803066"/>
<accession>A0A482T062</accession>
<dbReference type="SUPFAM" id="SSF46785">
    <property type="entry name" value="Winged helix' DNA-binding domain"/>
    <property type="match status" value="1"/>
</dbReference>
<reference evidence="3 4" key="2">
    <citation type="submission" date="2018-12" db="EMBL/GenBank/DDBJ databases">
        <title>Draft genome sequence of Haloarcula hispinica strain 18.1, an halophilic archaeon isolated from Chott El Jerid of Southern Tunisia.</title>
        <authorList>
            <person name="Najjari A."/>
            <person name="Ben Dhia O."/>
            <person name="Ferjani R."/>
            <person name="Mahjoubi M."/>
            <person name="Sghaier H."/>
            <person name="Elshahed M."/>
            <person name="Ouzari H.I."/>
            <person name="Cherid A."/>
            <person name="Youssef N."/>
        </authorList>
    </citation>
    <scope>NUCLEOTIDE SEQUENCE [LARGE SCALE GENOMIC DNA]</scope>
    <source>
        <strain evidence="3 4">18.1</strain>
    </source>
</reference>
<protein>
    <submittedName>
        <fullName evidence="3">MarR family transcriptional regulator</fullName>
    </submittedName>
</protein>
<evidence type="ECO:0000313" key="3">
    <source>
        <dbReference type="EMBL" id="RYJ07910.1"/>
    </source>
</evidence>
<feature type="compositionally biased region" description="Basic and acidic residues" evidence="1">
    <location>
        <begin position="1"/>
        <end position="10"/>
    </location>
</feature>
<reference evidence="2 5" key="1">
    <citation type="submission" date="2018-11" db="EMBL/GenBank/DDBJ databases">
        <title>Genomic analysis of Haloarcula hispanica CBA1121.</title>
        <authorList>
            <person name="Kim Y.B."/>
            <person name="Roh S.W."/>
        </authorList>
    </citation>
    <scope>NUCLEOTIDE SEQUENCE [LARGE SCALE GENOMIC DNA]</scope>
    <source>
        <strain evidence="2 5">CBA1121</strain>
    </source>
</reference>
<proteinExistence type="predicted"/>
<gene>
    <name evidence="2" type="ORF">EGO51_16775</name>
    <name evidence="3" type="ORF">ELS20_17715</name>
</gene>
<dbReference type="InterPro" id="IPR036390">
    <property type="entry name" value="WH_DNA-bd_sf"/>
</dbReference>
<organism evidence="3 4">
    <name type="scientific">Haloarcula hispanica</name>
    <dbReference type="NCBI Taxonomy" id="51589"/>
    <lineage>
        <taxon>Archaea</taxon>
        <taxon>Methanobacteriati</taxon>
        <taxon>Methanobacteriota</taxon>
        <taxon>Stenosarchaea group</taxon>
        <taxon>Halobacteria</taxon>
        <taxon>Halobacteriales</taxon>
        <taxon>Haloarculaceae</taxon>
        <taxon>Haloarcula</taxon>
    </lineage>
</organism>
<evidence type="ECO:0000313" key="4">
    <source>
        <dbReference type="Proteomes" id="UP000293535"/>
    </source>
</evidence>
<dbReference type="Proteomes" id="UP000293535">
    <property type="component" value="Unassembled WGS sequence"/>
</dbReference>
<dbReference type="OMA" id="YWRISDH"/>
<evidence type="ECO:0000313" key="2">
    <source>
        <dbReference type="EMBL" id="KAA9404988.1"/>
    </source>
</evidence>
<sequence length="122" mass="13293">MPISADRFEDIPDDVDTPSPETNAGAILAFLRDNPEKAFTRSEIAAETGVKKGSVGPTLVRLRERGRVDHRGNYWRISDHEASVDTATAHAAAAIAAHEADGETPSYEDWQEHAVDPRDIDG</sequence>
<evidence type="ECO:0000313" key="5">
    <source>
        <dbReference type="Proteomes" id="UP000326244"/>
    </source>
</evidence>
<comment type="caution">
    <text evidence="3">The sequence shown here is derived from an EMBL/GenBank/DDBJ whole genome shotgun (WGS) entry which is preliminary data.</text>
</comment>
<dbReference type="EMBL" id="RQWK01000002">
    <property type="protein sequence ID" value="KAA9404988.1"/>
    <property type="molecule type" value="Genomic_DNA"/>
</dbReference>
<dbReference type="EMBL" id="RZIG01000004">
    <property type="protein sequence ID" value="RYJ07910.1"/>
    <property type="molecule type" value="Genomic_DNA"/>
</dbReference>
<feature type="region of interest" description="Disordered" evidence="1">
    <location>
        <begin position="98"/>
        <end position="122"/>
    </location>
</feature>
<dbReference type="RefSeq" id="WP_014031289.1">
    <property type="nucleotide sequence ID" value="NZ_BAABRG010000003.1"/>
</dbReference>
<dbReference type="InterPro" id="IPR036388">
    <property type="entry name" value="WH-like_DNA-bd_sf"/>
</dbReference>
<dbReference type="Gene3D" id="1.10.10.10">
    <property type="entry name" value="Winged helix-like DNA-binding domain superfamily/Winged helix DNA-binding domain"/>
    <property type="match status" value="1"/>
</dbReference>
<name>A0A482T062_HALHI</name>
<feature type="region of interest" description="Disordered" evidence="1">
    <location>
        <begin position="1"/>
        <end position="22"/>
    </location>
</feature>
<feature type="compositionally biased region" description="Basic and acidic residues" evidence="1">
    <location>
        <begin position="110"/>
        <end position="122"/>
    </location>
</feature>
<evidence type="ECO:0000256" key="1">
    <source>
        <dbReference type="SAM" id="MobiDB-lite"/>
    </source>
</evidence>
<dbReference type="Proteomes" id="UP000326244">
    <property type="component" value="Unassembled WGS sequence"/>
</dbReference>
<dbReference type="AlphaFoldDB" id="A0A482T062"/>